<protein>
    <submittedName>
        <fullName evidence="2">Uncharacterized protein</fullName>
    </submittedName>
</protein>
<evidence type="ECO:0000256" key="1">
    <source>
        <dbReference type="SAM" id="MobiDB-lite"/>
    </source>
</evidence>
<name>A0ABD2VWE9_9HYME</name>
<feature type="region of interest" description="Disordered" evidence="1">
    <location>
        <begin position="129"/>
        <end position="148"/>
    </location>
</feature>
<dbReference type="EMBL" id="JBJJXI010000166">
    <property type="protein sequence ID" value="KAL3384954.1"/>
    <property type="molecule type" value="Genomic_DNA"/>
</dbReference>
<gene>
    <name evidence="2" type="ORF">TKK_019354</name>
</gene>
<dbReference type="Proteomes" id="UP001627154">
    <property type="component" value="Unassembled WGS sequence"/>
</dbReference>
<proteinExistence type="predicted"/>
<keyword evidence="3" id="KW-1185">Reference proteome</keyword>
<organism evidence="2 3">
    <name type="scientific">Trichogramma kaykai</name>
    <dbReference type="NCBI Taxonomy" id="54128"/>
    <lineage>
        <taxon>Eukaryota</taxon>
        <taxon>Metazoa</taxon>
        <taxon>Ecdysozoa</taxon>
        <taxon>Arthropoda</taxon>
        <taxon>Hexapoda</taxon>
        <taxon>Insecta</taxon>
        <taxon>Pterygota</taxon>
        <taxon>Neoptera</taxon>
        <taxon>Endopterygota</taxon>
        <taxon>Hymenoptera</taxon>
        <taxon>Apocrita</taxon>
        <taxon>Proctotrupomorpha</taxon>
        <taxon>Chalcidoidea</taxon>
        <taxon>Trichogrammatidae</taxon>
        <taxon>Trichogramma</taxon>
    </lineage>
</organism>
<accession>A0ABD2VWE9</accession>
<reference evidence="2 3" key="1">
    <citation type="journal article" date="2024" name="bioRxiv">
        <title>A reference genome for Trichogramma kaykai: A tiny desert-dwelling parasitoid wasp with competing sex-ratio distorters.</title>
        <authorList>
            <person name="Culotta J."/>
            <person name="Lindsey A.R."/>
        </authorList>
    </citation>
    <scope>NUCLEOTIDE SEQUENCE [LARGE SCALE GENOMIC DNA]</scope>
    <source>
        <strain evidence="2 3">KSX58</strain>
    </source>
</reference>
<comment type="caution">
    <text evidence="2">The sequence shown here is derived from an EMBL/GenBank/DDBJ whole genome shotgun (WGS) entry which is preliminary data.</text>
</comment>
<sequence>MVLIRERHDRRGKYQQRVNSRERTTRRRRRRKKGNYELLLHNSRADIYVHIRNLINIHANTYAVYTTTRTDTSVEIFKKRSESVEQSIEARCASSVPCLQHHPEITESPSCVRVNRKSRQRGLFQVFGSAEPNASSSRDAACAGRTAR</sequence>
<evidence type="ECO:0000313" key="3">
    <source>
        <dbReference type="Proteomes" id="UP001627154"/>
    </source>
</evidence>
<feature type="region of interest" description="Disordered" evidence="1">
    <location>
        <begin position="1"/>
        <end position="30"/>
    </location>
</feature>
<dbReference type="AlphaFoldDB" id="A0ABD2VWE9"/>
<evidence type="ECO:0000313" key="2">
    <source>
        <dbReference type="EMBL" id="KAL3384954.1"/>
    </source>
</evidence>